<evidence type="ECO:0000256" key="1">
    <source>
        <dbReference type="SAM" id="MobiDB-lite"/>
    </source>
</evidence>
<dbReference type="Proteomes" id="UP000800094">
    <property type="component" value="Unassembled WGS sequence"/>
</dbReference>
<dbReference type="GO" id="GO:0010181">
    <property type="term" value="F:FMN binding"/>
    <property type="evidence" value="ECO:0007669"/>
    <property type="project" value="InterPro"/>
</dbReference>
<dbReference type="Pfam" id="PF00724">
    <property type="entry name" value="Oxidored_FMN"/>
    <property type="match status" value="1"/>
</dbReference>
<dbReference type="PANTHER" id="PTHR22893">
    <property type="entry name" value="NADH OXIDOREDUCTASE-RELATED"/>
    <property type="match status" value="1"/>
</dbReference>
<dbReference type="OrthoDB" id="276546at2759"/>
<accession>A0A6A6I2I0</accession>
<evidence type="ECO:0000313" key="3">
    <source>
        <dbReference type="EMBL" id="KAF2243780.1"/>
    </source>
</evidence>
<dbReference type="GeneID" id="54587810"/>
<dbReference type="AlphaFoldDB" id="A0A6A6I2I0"/>
<organism evidence="3 4">
    <name type="scientific">Trematosphaeria pertusa</name>
    <dbReference type="NCBI Taxonomy" id="390896"/>
    <lineage>
        <taxon>Eukaryota</taxon>
        <taxon>Fungi</taxon>
        <taxon>Dikarya</taxon>
        <taxon>Ascomycota</taxon>
        <taxon>Pezizomycotina</taxon>
        <taxon>Dothideomycetes</taxon>
        <taxon>Pleosporomycetidae</taxon>
        <taxon>Pleosporales</taxon>
        <taxon>Massarineae</taxon>
        <taxon>Trematosphaeriaceae</taxon>
        <taxon>Trematosphaeria</taxon>
    </lineage>
</organism>
<dbReference type="Gene3D" id="3.20.20.70">
    <property type="entry name" value="Aldolase class I"/>
    <property type="match status" value="1"/>
</dbReference>
<feature type="region of interest" description="Disordered" evidence="1">
    <location>
        <begin position="1"/>
        <end position="30"/>
    </location>
</feature>
<feature type="non-terminal residue" evidence="3">
    <location>
        <position position="1"/>
    </location>
</feature>
<dbReference type="GO" id="GO:0016491">
    <property type="term" value="F:oxidoreductase activity"/>
    <property type="evidence" value="ECO:0007669"/>
    <property type="project" value="InterPro"/>
</dbReference>
<dbReference type="RefSeq" id="XP_033678784.1">
    <property type="nucleotide sequence ID" value="XM_033834480.1"/>
</dbReference>
<name>A0A6A6I2I0_9PLEO</name>
<dbReference type="InterPro" id="IPR013785">
    <property type="entry name" value="Aldolase_TIM"/>
</dbReference>
<dbReference type="InterPro" id="IPR045247">
    <property type="entry name" value="Oye-like"/>
</dbReference>
<dbReference type="InterPro" id="IPR001155">
    <property type="entry name" value="OxRdtase_FMN_N"/>
</dbReference>
<keyword evidence="4" id="KW-1185">Reference proteome</keyword>
<gene>
    <name evidence="3" type="ORF">BU26DRAFT_580929</name>
</gene>
<proteinExistence type="predicted"/>
<dbReference type="EMBL" id="ML987204">
    <property type="protein sequence ID" value="KAF2243780.1"/>
    <property type="molecule type" value="Genomic_DNA"/>
</dbReference>
<evidence type="ECO:0000313" key="4">
    <source>
        <dbReference type="Proteomes" id="UP000800094"/>
    </source>
</evidence>
<reference evidence="3" key="1">
    <citation type="journal article" date="2020" name="Stud. Mycol.">
        <title>101 Dothideomycetes genomes: a test case for predicting lifestyles and emergence of pathogens.</title>
        <authorList>
            <person name="Haridas S."/>
            <person name="Albert R."/>
            <person name="Binder M."/>
            <person name="Bloem J."/>
            <person name="Labutti K."/>
            <person name="Salamov A."/>
            <person name="Andreopoulos B."/>
            <person name="Baker S."/>
            <person name="Barry K."/>
            <person name="Bills G."/>
            <person name="Bluhm B."/>
            <person name="Cannon C."/>
            <person name="Castanera R."/>
            <person name="Culley D."/>
            <person name="Daum C."/>
            <person name="Ezra D."/>
            <person name="Gonzalez J."/>
            <person name="Henrissat B."/>
            <person name="Kuo A."/>
            <person name="Liang C."/>
            <person name="Lipzen A."/>
            <person name="Lutzoni F."/>
            <person name="Magnuson J."/>
            <person name="Mondo S."/>
            <person name="Nolan M."/>
            <person name="Ohm R."/>
            <person name="Pangilinan J."/>
            <person name="Park H.-J."/>
            <person name="Ramirez L."/>
            <person name="Alfaro M."/>
            <person name="Sun H."/>
            <person name="Tritt A."/>
            <person name="Yoshinaga Y."/>
            <person name="Zwiers L.-H."/>
            <person name="Turgeon B."/>
            <person name="Goodwin S."/>
            <person name="Spatafora J."/>
            <person name="Crous P."/>
            <person name="Grigoriev I."/>
        </authorList>
    </citation>
    <scope>NUCLEOTIDE SEQUENCE</scope>
    <source>
        <strain evidence="3">CBS 122368</strain>
    </source>
</reference>
<evidence type="ECO:0000259" key="2">
    <source>
        <dbReference type="Pfam" id="PF00724"/>
    </source>
</evidence>
<protein>
    <submittedName>
        <fullName evidence="3">Putative 12-oxophytodienoate reductase</fullName>
    </submittedName>
</protein>
<dbReference type="PANTHER" id="PTHR22893:SF93">
    <property type="entry name" value="HYPOTHETICAL OXIDOREDUCTASE (EUROFUNG)"/>
    <property type="match status" value="1"/>
</dbReference>
<sequence>AGRTTLQPFTGMPSVGPSVTPLEGPEAYTRMTPPGCSGPVAYSDFPPIELTKDHIKRTIDYYCNAAKMAMEAGFDGIEVHGANGYLPEQFLSSNINKRTDEYGGTPEKRCRFVIELMEALAKTVGGENCAIRLTPFGLFNQARGEQRVETWSFLCEQLKKRIPDMSYISLIEPRFEQIQPMAEKDTVIRSWGIDPTTINLKFLRQIMGDTPFFSAGGWNDTNCWGVIESGEYDALAMGRYFISNPDLVERLEHGRLLTKYDRDTFYGPIPVEDRWIGYTDYLTWEEQQNKKRNLEAVEGVEAQKEIEVIS</sequence>
<feature type="domain" description="NADH:flavin oxidoreductase/NADH oxidase N-terminal" evidence="2">
    <location>
        <begin position="47"/>
        <end position="255"/>
    </location>
</feature>
<dbReference type="SUPFAM" id="SSF51395">
    <property type="entry name" value="FMN-linked oxidoreductases"/>
    <property type="match status" value="1"/>
</dbReference>